<dbReference type="InterPro" id="IPR001279">
    <property type="entry name" value="Metallo-B-lactamas"/>
</dbReference>
<keyword evidence="9" id="KW-0574">Periplasm</keyword>
<sequence>MPAAFKFGLLLCFVSLFGFQRAYASDPEIIYQSERLVITRLSENAFLHTSFLQTRDFGYVACNGLIVRDGNETIVYDTPTDDAGSYELITWIEDSLQAKVKAVIPTHFHADCLGGLQAFHEQMIPSYAHSKTIALAQEKDYAVPQHAFEDLLVLVVGDQKATARFFGEGHTTDDVVGYFARENILFGGCLIKALDASKGNLEDANQDSWSDTVRKVKAAYPDVQIVVPGHGDPGDSGLLDYTIALFEKN</sequence>
<keyword evidence="7" id="KW-0479">Metal-binding</keyword>
<evidence type="ECO:0000256" key="3">
    <source>
        <dbReference type="ARBA" id="ARBA00004418"/>
    </source>
</evidence>
<feature type="domain" description="Metallo-beta-lactamase" evidence="14">
    <location>
        <begin position="61"/>
        <end position="230"/>
    </location>
</feature>
<comment type="cofactor">
    <cofactor evidence="2">
        <name>Zn(2+)</name>
        <dbReference type="ChEBI" id="CHEBI:29105"/>
    </cofactor>
</comment>
<dbReference type="EMBL" id="NQXA01000003">
    <property type="protein sequence ID" value="PHQ29857.1"/>
    <property type="molecule type" value="Genomic_DNA"/>
</dbReference>
<keyword evidence="8 13" id="KW-0732">Signal</keyword>
<evidence type="ECO:0000256" key="4">
    <source>
        <dbReference type="ARBA" id="ARBA00005250"/>
    </source>
</evidence>
<evidence type="ECO:0000256" key="1">
    <source>
        <dbReference type="ARBA" id="ARBA00001526"/>
    </source>
</evidence>
<organism evidence="15 16">
    <name type="scientific">Leeuwenhoekiella nanhaiensis</name>
    <dbReference type="NCBI Taxonomy" id="1655491"/>
    <lineage>
        <taxon>Bacteria</taxon>
        <taxon>Pseudomonadati</taxon>
        <taxon>Bacteroidota</taxon>
        <taxon>Flavobacteriia</taxon>
        <taxon>Flavobacteriales</taxon>
        <taxon>Flavobacteriaceae</taxon>
        <taxon>Leeuwenhoekiella</taxon>
    </lineage>
</organism>
<comment type="caution">
    <text evidence="15">The sequence shown here is derived from an EMBL/GenBank/DDBJ whole genome shotgun (WGS) entry which is preliminary data.</text>
</comment>
<evidence type="ECO:0000256" key="11">
    <source>
        <dbReference type="ARBA" id="ARBA00022833"/>
    </source>
</evidence>
<comment type="similarity">
    <text evidence="4">Belongs to the metallo-beta-lactamase superfamily. Class-B beta-lactamase family.</text>
</comment>
<evidence type="ECO:0000256" key="5">
    <source>
        <dbReference type="ARBA" id="ARBA00011245"/>
    </source>
</evidence>
<dbReference type="CDD" id="cd16302">
    <property type="entry name" value="CcrA-like_MBL-B1"/>
    <property type="match status" value="1"/>
</dbReference>
<gene>
    <name evidence="15" type="ORF">CJ305_07765</name>
</gene>
<accession>A0A2G1VSV1</accession>
<dbReference type="Pfam" id="PF00753">
    <property type="entry name" value="Lactamase_B"/>
    <property type="match status" value="1"/>
</dbReference>
<evidence type="ECO:0000256" key="8">
    <source>
        <dbReference type="ARBA" id="ARBA00022729"/>
    </source>
</evidence>
<dbReference type="EC" id="3.5.2.6" evidence="6"/>
<evidence type="ECO:0000256" key="10">
    <source>
        <dbReference type="ARBA" id="ARBA00022801"/>
    </source>
</evidence>
<evidence type="ECO:0000313" key="16">
    <source>
        <dbReference type="Proteomes" id="UP000229433"/>
    </source>
</evidence>
<dbReference type="InterPro" id="IPR058199">
    <property type="entry name" value="BlaB//VIM/IMP-1"/>
</dbReference>
<comment type="subcellular location">
    <subcellularLocation>
        <location evidence="3">Periplasm</location>
    </subcellularLocation>
</comment>
<proteinExistence type="inferred from homology"/>
<dbReference type="RefSeq" id="WP_099645699.1">
    <property type="nucleotide sequence ID" value="NZ_KZ319289.1"/>
</dbReference>
<dbReference type="GO" id="GO:0017001">
    <property type="term" value="P:antibiotic catabolic process"/>
    <property type="evidence" value="ECO:0007669"/>
    <property type="project" value="UniProtKB-ARBA"/>
</dbReference>
<dbReference type="Gene3D" id="3.60.15.10">
    <property type="entry name" value="Ribonuclease Z/Hydroxyacylglutathione hydrolase-like"/>
    <property type="match status" value="1"/>
</dbReference>
<dbReference type="InterPro" id="IPR050855">
    <property type="entry name" value="NDM-1-like"/>
</dbReference>
<feature type="chain" id="PRO_5013827589" description="beta-lactamase" evidence="13">
    <location>
        <begin position="25"/>
        <end position="249"/>
    </location>
</feature>
<keyword evidence="12" id="KW-0046">Antibiotic resistance</keyword>
<reference evidence="15 16" key="1">
    <citation type="submission" date="2017-08" db="EMBL/GenBank/DDBJ databases">
        <title>The whole genome shortgun sequences of strain Leeuwenhoekiella nanhaiensis G18 from the South China Sea.</title>
        <authorList>
            <person name="Liu Q."/>
        </authorList>
    </citation>
    <scope>NUCLEOTIDE SEQUENCE [LARGE SCALE GENOMIC DNA]</scope>
    <source>
        <strain evidence="15 16">G18</strain>
    </source>
</reference>
<dbReference type="PANTHER" id="PTHR42951">
    <property type="entry name" value="METALLO-BETA-LACTAMASE DOMAIN-CONTAINING"/>
    <property type="match status" value="1"/>
</dbReference>
<keyword evidence="16" id="KW-1185">Reference proteome</keyword>
<dbReference type="SMART" id="SM00849">
    <property type="entry name" value="Lactamase_B"/>
    <property type="match status" value="1"/>
</dbReference>
<keyword evidence="10" id="KW-0378">Hydrolase</keyword>
<evidence type="ECO:0000256" key="13">
    <source>
        <dbReference type="SAM" id="SignalP"/>
    </source>
</evidence>
<dbReference type="SUPFAM" id="SSF56281">
    <property type="entry name" value="Metallo-hydrolase/oxidoreductase"/>
    <property type="match status" value="1"/>
</dbReference>
<dbReference type="NCBIfam" id="NF033088">
    <property type="entry name" value="bla_subclass_B1"/>
    <property type="match status" value="1"/>
</dbReference>
<evidence type="ECO:0000256" key="6">
    <source>
        <dbReference type="ARBA" id="ARBA00012865"/>
    </source>
</evidence>
<evidence type="ECO:0000259" key="14">
    <source>
        <dbReference type="SMART" id="SM00849"/>
    </source>
</evidence>
<name>A0A2G1VSV1_9FLAO</name>
<comment type="subunit">
    <text evidence="5">Monomer.</text>
</comment>
<comment type="catalytic activity">
    <reaction evidence="1">
        <text>a beta-lactam + H2O = a substituted beta-amino acid</text>
        <dbReference type="Rhea" id="RHEA:20401"/>
        <dbReference type="ChEBI" id="CHEBI:15377"/>
        <dbReference type="ChEBI" id="CHEBI:35627"/>
        <dbReference type="ChEBI" id="CHEBI:140347"/>
        <dbReference type="EC" id="3.5.2.6"/>
    </reaction>
</comment>
<evidence type="ECO:0000256" key="7">
    <source>
        <dbReference type="ARBA" id="ARBA00022723"/>
    </source>
</evidence>
<keyword evidence="11" id="KW-0862">Zinc</keyword>
<dbReference type="PANTHER" id="PTHR42951:SF4">
    <property type="entry name" value="ACYL-COENZYME A THIOESTERASE MBLAC2"/>
    <property type="match status" value="1"/>
</dbReference>
<dbReference type="Proteomes" id="UP000229433">
    <property type="component" value="Unassembled WGS sequence"/>
</dbReference>
<dbReference type="OrthoDB" id="9769598at2"/>
<feature type="signal peptide" evidence="13">
    <location>
        <begin position="1"/>
        <end position="24"/>
    </location>
</feature>
<dbReference type="AlphaFoldDB" id="A0A2G1VSV1"/>
<evidence type="ECO:0000256" key="12">
    <source>
        <dbReference type="ARBA" id="ARBA00023251"/>
    </source>
</evidence>
<evidence type="ECO:0000256" key="9">
    <source>
        <dbReference type="ARBA" id="ARBA00022764"/>
    </source>
</evidence>
<dbReference type="InterPro" id="IPR036866">
    <property type="entry name" value="RibonucZ/Hydroxyglut_hydro"/>
</dbReference>
<evidence type="ECO:0000256" key="2">
    <source>
        <dbReference type="ARBA" id="ARBA00001947"/>
    </source>
</evidence>
<protein>
    <recommendedName>
        <fullName evidence="6">beta-lactamase</fullName>
        <ecNumber evidence="6">3.5.2.6</ecNumber>
    </recommendedName>
</protein>
<evidence type="ECO:0000313" key="15">
    <source>
        <dbReference type="EMBL" id="PHQ29857.1"/>
    </source>
</evidence>